<evidence type="ECO:0000256" key="7">
    <source>
        <dbReference type="SAM" id="Phobius"/>
    </source>
</evidence>
<dbReference type="GO" id="GO:0004190">
    <property type="term" value="F:aspartic-type endopeptidase activity"/>
    <property type="evidence" value="ECO:0007669"/>
    <property type="project" value="InterPro"/>
</dbReference>
<dbReference type="EMBL" id="AP018492">
    <property type="protein sequence ID" value="BBC60462.1"/>
    <property type="molecule type" value="Genomic_DNA"/>
</dbReference>
<evidence type="ECO:0000256" key="5">
    <source>
        <dbReference type="ARBA" id="ARBA00022989"/>
    </source>
</evidence>
<sequence length="205" mass="24025">MKQPIFFTHSQCIHCKKKLAFIDLIPIISCLIQGFHCRYCLKQLPSIYLVEELLGGFFTLLVLKNGIDFSSFYIYIFLLQAFLLSLTDFLYWKVEPKILYPLFLFLLSLHLFLNQTLFWKTGIGIFLLFTCFTYFTNNSMGYGDVILLSCWSILLGHIAILHIIFLASINGLLFCIINKLLFKKNYRKIPFVPFLSIGLFFYLYI</sequence>
<name>A0A2Z5Y0S6_9ENTE</name>
<dbReference type="InterPro" id="IPR010627">
    <property type="entry name" value="Prepilin_pept_A24_N"/>
</dbReference>
<evidence type="ECO:0000256" key="1">
    <source>
        <dbReference type="ARBA" id="ARBA00004651"/>
    </source>
</evidence>
<feature type="transmembrane region" description="Helical" evidence="7">
    <location>
        <begin position="155"/>
        <end position="177"/>
    </location>
</feature>
<proteinExistence type="inferred from homology"/>
<evidence type="ECO:0000256" key="3">
    <source>
        <dbReference type="ARBA" id="ARBA00022475"/>
    </source>
</evidence>
<feature type="domain" description="Prepilin type IV endopeptidase peptidase" evidence="8">
    <location>
        <begin position="76"/>
        <end position="176"/>
    </location>
</feature>
<feature type="transmembrane region" description="Helical" evidence="7">
    <location>
        <begin position="118"/>
        <end position="135"/>
    </location>
</feature>
<dbReference type="GO" id="GO:0005886">
    <property type="term" value="C:plasma membrane"/>
    <property type="evidence" value="ECO:0007669"/>
    <property type="project" value="UniProtKB-SubCell"/>
</dbReference>
<dbReference type="AlphaFoldDB" id="A0A2Z5Y0S6"/>
<evidence type="ECO:0000259" key="9">
    <source>
        <dbReference type="Pfam" id="PF06750"/>
    </source>
</evidence>
<evidence type="ECO:0000256" key="4">
    <source>
        <dbReference type="ARBA" id="ARBA00022692"/>
    </source>
</evidence>
<evidence type="ECO:0000256" key="2">
    <source>
        <dbReference type="ARBA" id="ARBA00005801"/>
    </source>
</evidence>
<dbReference type="Pfam" id="PF06750">
    <property type="entry name" value="A24_N_bact"/>
    <property type="match status" value="1"/>
</dbReference>
<evidence type="ECO:0000313" key="10">
    <source>
        <dbReference type="EMBL" id="BBC60462.1"/>
    </source>
</evidence>
<dbReference type="Gene3D" id="1.20.120.1220">
    <property type="match status" value="1"/>
</dbReference>
<dbReference type="GO" id="GO:0006465">
    <property type="term" value="P:signal peptide processing"/>
    <property type="evidence" value="ECO:0007669"/>
    <property type="project" value="TreeGrafter"/>
</dbReference>
<keyword evidence="6 7" id="KW-0472">Membrane</keyword>
<feature type="transmembrane region" description="Helical" evidence="7">
    <location>
        <begin position="21"/>
        <end position="41"/>
    </location>
</feature>
<reference evidence="10 11" key="1">
    <citation type="submission" date="2018-01" db="EMBL/GenBank/DDBJ databases">
        <title>Whole genome sequence of Melissococcus plutonius DAT561.</title>
        <authorList>
            <person name="Okumura K."/>
            <person name="Takamatsu D."/>
            <person name="Okura M."/>
        </authorList>
    </citation>
    <scope>NUCLEOTIDE SEQUENCE [LARGE SCALE GENOMIC DNA]</scope>
    <source>
        <strain evidence="10 11">DAT561</strain>
    </source>
</reference>
<feature type="transmembrane region" description="Helical" evidence="7">
    <location>
        <begin position="47"/>
        <end position="63"/>
    </location>
</feature>
<comment type="subcellular location">
    <subcellularLocation>
        <location evidence="1">Cell membrane</location>
        <topology evidence="1">Multi-pass membrane protein</topology>
    </subcellularLocation>
</comment>
<accession>A0A2Z5Y0S6</accession>
<feature type="domain" description="Prepilin peptidase A24 N-terminal" evidence="9">
    <location>
        <begin position="4"/>
        <end position="62"/>
    </location>
</feature>
<keyword evidence="4 7" id="KW-0812">Transmembrane</keyword>
<feature type="transmembrane region" description="Helical" evidence="7">
    <location>
        <begin position="189"/>
        <end position="204"/>
    </location>
</feature>
<dbReference type="InterPro" id="IPR000045">
    <property type="entry name" value="Prepilin_IV_endopep_pep"/>
</dbReference>
<gene>
    <name evidence="10" type="ORF">DAT561_0323</name>
</gene>
<evidence type="ECO:0000256" key="6">
    <source>
        <dbReference type="ARBA" id="ARBA00023136"/>
    </source>
</evidence>
<keyword evidence="3" id="KW-1003">Cell membrane</keyword>
<protein>
    <submittedName>
        <fullName evidence="10">Type IV prepilin peptidase</fullName>
    </submittedName>
</protein>
<dbReference type="PANTHER" id="PTHR30487">
    <property type="entry name" value="TYPE 4 PREPILIN-LIKE PROTEINS LEADER PEPTIDE-PROCESSING ENZYME"/>
    <property type="match status" value="1"/>
</dbReference>
<dbReference type="Pfam" id="PF01478">
    <property type="entry name" value="Peptidase_A24"/>
    <property type="match status" value="1"/>
</dbReference>
<comment type="similarity">
    <text evidence="2">Belongs to the peptidase A24 family.</text>
</comment>
<dbReference type="PANTHER" id="PTHR30487:SF0">
    <property type="entry name" value="PREPILIN LEADER PEPTIDASE_N-METHYLTRANSFERASE-RELATED"/>
    <property type="match status" value="1"/>
</dbReference>
<evidence type="ECO:0000313" key="11">
    <source>
        <dbReference type="Proteomes" id="UP000269226"/>
    </source>
</evidence>
<feature type="transmembrane region" description="Helical" evidence="7">
    <location>
        <begin position="72"/>
        <end position="92"/>
    </location>
</feature>
<organism evidence="10 11">
    <name type="scientific">Melissococcus plutonius</name>
    <dbReference type="NCBI Taxonomy" id="33970"/>
    <lineage>
        <taxon>Bacteria</taxon>
        <taxon>Bacillati</taxon>
        <taxon>Bacillota</taxon>
        <taxon>Bacilli</taxon>
        <taxon>Lactobacillales</taxon>
        <taxon>Enterococcaceae</taxon>
        <taxon>Melissococcus</taxon>
    </lineage>
</organism>
<dbReference type="InterPro" id="IPR050882">
    <property type="entry name" value="Prepilin_peptidase/N-MTase"/>
</dbReference>
<dbReference type="Proteomes" id="UP000269226">
    <property type="component" value="Chromosome"/>
</dbReference>
<keyword evidence="5 7" id="KW-1133">Transmembrane helix</keyword>
<evidence type="ECO:0000259" key="8">
    <source>
        <dbReference type="Pfam" id="PF01478"/>
    </source>
</evidence>